<evidence type="ECO:0000313" key="2">
    <source>
        <dbReference type="Proteomes" id="UP000276133"/>
    </source>
</evidence>
<dbReference type="EMBL" id="REGN01000654">
    <property type="protein sequence ID" value="RNA40289.1"/>
    <property type="molecule type" value="Genomic_DNA"/>
</dbReference>
<accession>A0A3M7SX89</accession>
<protein>
    <submittedName>
        <fullName evidence="1">Uncharacterized protein</fullName>
    </submittedName>
</protein>
<organism evidence="1 2">
    <name type="scientific">Brachionus plicatilis</name>
    <name type="common">Marine rotifer</name>
    <name type="synonym">Brachionus muelleri</name>
    <dbReference type="NCBI Taxonomy" id="10195"/>
    <lineage>
        <taxon>Eukaryota</taxon>
        <taxon>Metazoa</taxon>
        <taxon>Spiralia</taxon>
        <taxon>Gnathifera</taxon>
        <taxon>Rotifera</taxon>
        <taxon>Eurotatoria</taxon>
        <taxon>Monogononta</taxon>
        <taxon>Pseudotrocha</taxon>
        <taxon>Ploima</taxon>
        <taxon>Brachionidae</taxon>
        <taxon>Brachionus</taxon>
    </lineage>
</organism>
<evidence type="ECO:0000313" key="1">
    <source>
        <dbReference type="EMBL" id="RNA40289.1"/>
    </source>
</evidence>
<dbReference type="Proteomes" id="UP000276133">
    <property type="component" value="Unassembled WGS sequence"/>
</dbReference>
<dbReference type="AlphaFoldDB" id="A0A3M7SX89"/>
<comment type="caution">
    <text evidence="1">The sequence shown here is derived from an EMBL/GenBank/DDBJ whole genome shotgun (WGS) entry which is preliminary data.</text>
</comment>
<sequence>ASVVPNKAHIQNLADTYNLNYDFTRLCKNPSLNEIILTQLNNLAQEYNLAQNEKVKNIHLHHELFKDRQDAKNRFNNNS</sequence>
<reference evidence="1 2" key="1">
    <citation type="journal article" date="2018" name="Sci. Rep.">
        <title>Genomic signatures of local adaptation to the degree of environmental predictability in rotifers.</title>
        <authorList>
            <person name="Franch-Gras L."/>
            <person name="Hahn C."/>
            <person name="Garcia-Roger E.M."/>
            <person name="Carmona M.J."/>
            <person name="Serra M."/>
            <person name="Gomez A."/>
        </authorList>
    </citation>
    <scope>NUCLEOTIDE SEQUENCE [LARGE SCALE GENOMIC DNA]</scope>
    <source>
        <strain evidence="1">HYR1</strain>
    </source>
</reference>
<proteinExistence type="predicted"/>
<gene>
    <name evidence="1" type="ORF">BpHYR1_017896</name>
</gene>
<keyword evidence="2" id="KW-1185">Reference proteome</keyword>
<feature type="non-terminal residue" evidence="1">
    <location>
        <position position="1"/>
    </location>
</feature>
<name>A0A3M7SX89_BRAPC</name>